<evidence type="ECO:0000313" key="2">
    <source>
        <dbReference type="EMBL" id="KPJ05580.1"/>
    </source>
</evidence>
<gene>
    <name evidence="2" type="ORF">RR46_02196</name>
</gene>
<feature type="chain" id="PRO_5008264441" evidence="1">
    <location>
        <begin position="18"/>
        <end position="121"/>
    </location>
</feature>
<dbReference type="EMBL" id="KQ458671">
    <property type="protein sequence ID" value="KPJ05580.1"/>
    <property type="molecule type" value="Genomic_DNA"/>
</dbReference>
<reference evidence="2 3" key="1">
    <citation type="journal article" date="2015" name="Nat. Commun.">
        <title>Outbred genome sequencing and CRISPR/Cas9 gene editing in butterflies.</title>
        <authorList>
            <person name="Li X."/>
            <person name="Fan D."/>
            <person name="Zhang W."/>
            <person name="Liu G."/>
            <person name="Zhang L."/>
            <person name="Zhao L."/>
            <person name="Fang X."/>
            <person name="Chen L."/>
            <person name="Dong Y."/>
            <person name="Chen Y."/>
            <person name="Ding Y."/>
            <person name="Zhao R."/>
            <person name="Feng M."/>
            <person name="Zhu Y."/>
            <person name="Feng Y."/>
            <person name="Jiang X."/>
            <person name="Zhu D."/>
            <person name="Xiang H."/>
            <person name="Feng X."/>
            <person name="Li S."/>
            <person name="Wang J."/>
            <person name="Zhang G."/>
            <person name="Kronforst M.R."/>
            <person name="Wang W."/>
        </authorList>
    </citation>
    <scope>NUCLEOTIDE SEQUENCE [LARGE SCALE GENOMIC DNA]</scope>
    <source>
        <strain evidence="2">Ya'a_city_454_Px</strain>
        <tissue evidence="2">Whole body</tissue>
    </source>
</reference>
<accession>A0A194QKZ8</accession>
<sequence length="121" mass="13285">MAAKIIIMLALLAYVNAQENCSCDDGEILQEASDIFKFLKVVSTNSEGQDYPIIPGLLSPLVSCDCGGNRKKRKILPETRDVVRKIQPAPKHEDHGAAGIRNKCPLGFRRVGFMCLNADLL</sequence>
<feature type="signal peptide" evidence="1">
    <location>
        <begin position="1"/>
        <end position="17"/>
    </location>
</feature>
<evidence type="ECO:0000313" key="3">
    <source>
        <dbReference type="Proteomes" id="UP000053268"/>
    </source>
</evidence>
<dbReference type="AlphaFoldDB" id="A0A194QKZ8"/>
<proteinExistence type="predicted"/>
<name>A0A194QKZ8_PAPXU</name>
<keyword evidence="3" id="KW-1185">Reference proteome</keyword>
<dbReference type="Proteomes" id="UP000053268">
    <property type="component" value="Unassembled WGS sequence"/>
</dbReference>
<keyword evidence="1" id="KW-0732">Signal</keyword>
<evidence type="ECO:0000256" key="1">
    <source>
        <dbReference type="SAM" id="SignalP"/>
    </source>
</evidence>
<organism evidence="2 3">
    <name type="scientific">Papilio xuthus</name>
    <name type="common">Asian swallowtail butterfly</name>
    <dbReference type="NCBI Taxonomy" id="66420"/>
    <lineage>
        <taxon>Eukaryota</taxon>
        <taxon>Metazoa</taxon>
        <taxon>Ecdysozoa</taxon>
        <taxon>Arthropoda</taxon>
        <taxon>Hexapoda</taxon>
        <taxon>Insecta</taxon>
        <taxon>Pterygota</taxon>
        <taxon>Neoptera</taxon>
        <taxon>Endopterygota</taxon>
        <taxon>Lepidoptera</taxon>
        <taxon>Glossata</taxon>
        <taxon>Ditrysia</taxon>
        <taxon>Papilionoidea</taxon>
        <taxon>Papilionidae</taxon>
        <taxon>Papilioninae</taxon>
        <taxon>Papilio</taxon>
    </lineage>
</organism>
<protein>
    <submittedName>
        <fullName evidence="2">Uncharacterized protein</fullName>
    </submittedName>
</protein>